<dbReference type="EMBL" id="JABXXR010000129">
    <property type="protein sequence ID" value="NVN41447.1"/>
    <property type="molecule type" value="Genomic_DNA"/>
</dbReference>
<dbReference type="Pfam" id="PF03476">
    <property type="entry name" value="MOSC_N"/>
    <property type="match status" value="1"/>
</dbReference>
<name>A0A850PA83_9PROT</name>
<dbReference type="AlphaFoldDB" id="A0A850PA83"/>
<dbReference type="PANTHER" id="PTHR14237">
    <property type="entry name" value="MOLYBDOPTERIN COFACTOR SULFURASE MOSC"/>
    <property type="match status" value="1"/>
</dbReference>
<evidence type="ECO:0000313" key="2">
    <source>
        <dbReference type="EMBL" id="NVN41447.1"/>
    </source>
</evidence>
<evidence type="ECO:0000313" key="3">
    <source>
        <dbReference type="Proteomes" id="UP000585665"/>
    </source>
</evidence>
<dbReference type="SUPFAM" id="SSF141673">
    <property type="entry name" value="MOSC N-terminal domain-like"/>
    <property type="match status" value="1"/>
</dbReference>
<reference evidence="2 3" key="1">
    <citation type="submission" date="2020-06" db="EMBL/GenBank/DDBJ databases">
        <title>Description of novel acetic acid bacteria.</title>
        <authorList>
            <person name="Sombolestani A."/>
        </authorList>
    </citation>
    <scope>NUCLEOTIDE SEQUENCE [LARGE SCALE GENOMIC DNA]</scope>
    <source>
        <strain evidence="2 3">LMG 27010</strain>
    </source>
</reference>
<dbReference type="GO" id="GO:0030170">
    <property type="term" value="F:pyridoxal phosphate binding"/>
    <property type="evidence" value="ECO:0007669"/>
    <property type="project" value="InterPro"/>
</dbReference>
<dbReference type="PROSITE" id="PS51340">
    <property type="entry name" value="MOSC"/>
    <property type="match status" value="1"/>
</dbReference>
<dbReference type="GO" id="GO:0030151">
    <property type="term" value="F:molybdenum ion binding"/>
    <property type="evidence" value="ECO:0007669"/>
    <property type="project" value="InterPro"/>
</dbReference>
<gene>
    <name evidence="2" type="ORF">HUK82_12855</name>
</gene>
<feature type="domain" description="MOSC" evidence="1">
    <location>
        <begin position="141"/>
        <end position="298"/>
    </location>
</feature>
<sequence length="307" mass="33151">MQPQTACLRPTDPCYADAPFCWRTAVPVTFAPRATAWVASLHVYPVKSLAAVECESVAVEPRGLADDRQWVVCTPDGRFLTQRDHPEMATIGACVTKGGLRLSCGGATIAVDRPGPDAPRLPVKIWRDRVVCRRAGAEAAAWLSARLGVACLLAHQFDAGSRQADPAFAPADTPVSLADGFPVLLANMASARDLEARIGALTPMSRFRANIVIEGLEAWDEDAWRRVAIGPAVLRVVKPCSRCVVTTVDQTTGQRSDPREPLRTLATFRKGRKGVMFGQNAVAETLGCIRLGDPVRVLERGPSNLYL</sequence>
<accession>A0A850PA83</accession>
<dbReference type="GO" id="GO:0003824">
    <property type="term" value="F:catalytic activity"/>
    <property type="evidence" value="ECO:0007669"/>
    <property type="project" value="InterPro"/>
</dbReference>
<dbReference type="Pfam" id="PF03473">
    <property type="entry name" value="MOSC"/>
    <property type="match status" value="1"/>
</dbReference>
<dbReference type="InterPro" id="IPR005302">
    <property type="entry name" value="MoCF_Sase_C"/>
</dbReference>
<keyword evidence="3" id="KW-1185">Reference proteome</keyword>
<dbReference type="Gene3D" id="2.40.33.20">
    <property type="entry name" value="PK beta-barrel domain-like"/>
    <property type="match status" value="1"/>
</dbReference>
<protein>
    <submittedName>
        <fullName evidence="2">MOSC domain-containing protein</fullName>
    </submittedName>
</protein>
<comment type="caution">
    <text evidence="2">The sequence shown here is derived from an EMBL/GenBank/DDBJ whole genome shotgun (WGS) entry which is preliminary data.</text>
</comment>
<dbReference type="Proteomes" id="UP000585665">
    <property type="component" value="Unassembled WGS sequence"/>
</dbReference>
<proteinExistence type="predicted"/>
<evidence type="ECO:0000259" key="1">
    <source>
        <dbReference type="PROSITE" id="PS51340"/>
    </source>
</evidence>
<dbReference type="InterPro" id="IPR011037">
    <property type="entry name" value="Pyrv_Knase-like_insert_dom_sf"/>
</dbReference>
<organism evidence="2 3">
    <name type="scientific">Ameyamaea chiangmaiensis</name>
    <dbReference type="NCBI Taxonomy" id="442969"/>
    <lineage>
        <taxon>Bacteria</taxon>
        <taxon>Pseudomonadati</taxon>
        <taxon>Pseudomonadota</taxon>
        <taxon>Alphaproteobacteria</taxon>
        <taxon>Acetobacterales</taxon>
        <taxon>Acetobacteraceae</taxon>
        <taxon>Ameyamaea</taxon>
    </lineage>
</organism>
<dbReference type="PANTHER" id="PTHR14237:SF19">
    <property type="entry name" value="MITOCHONDRIAL AMIDOXIME REDUCING COMPONENT 1"/>
    <property type="match status" value="1"/>
</dbReference>
<dbReference type="InterPro" id="IPR005303">
    <property type="entry name" value="MOCOS_middle"/>
</dbReference>
<dbReference type="SUPFAM" id="SSF50800">
    <property type="entry name" value="PK beta-barrel domain-like"/>
    <property type="match status" value="1"/>
</dbReference>